<feature type="region of interest" description="Disordered" evidence="2">
    <location>
        <begin position="1454"/>
        <end position="1474"/>
    </location>
</feature>
<comment type="caution">
    <text evidence="3">The sequence shown here is derived from an EMBL/GenBank/DDBJ whole genome shotgun (WGS) entry which is preliminary data.</text>
</comment>
<dbReference type="SUPFAM" id="SSF54001">
    <property type="entry name" value="Cysteine proteinases"/>
    <property type="match status" value="1"/>
</dbReference>
<evidence type="ECO:0000313" key="3">
    <source>
        <dbReference type="EMBL" id="GEU39404.1"/>
    </source>
</evidence>
<gene>
    <name evidence="3" type="ORF">Tci_011382</name>
</gene>
<accession>A0A6L2JUY3</accession>
<dbReference type="Gene3D" id="3.40.395.10">
    <property type="entry name" value="Adenoviral Proteinase, Chain A"/>
    <property type="match status" value="1"/>
</dbReference>
<protein>
    <submittedName>
        <fullName evidence="3">Ulp1 protease family, C-terminal catalytic domain-containing protein</fullName>
    </submittedName>
</protein>
<name>A0A6L2JUY3_TANCI</name>
<proteinExistence type="predicted"/>
<feature type="compositionally biased region" description="Basic and acidic residues" evidence="2">
    <location>
        <begin position="1460"/>
        <end position="1474"/>
    </location>
</feature>
<feature type="coiled-coil region" evidence="1">
    <location>
        <begin position="431"/>
        <end position="458"/>
    </location>
</feature>
<keyword evidence="3" id="KW-0378">Hydrolase</keyword>
<reference evidence="3" key="1">
    <citation type="journal article" date="2019" name="Sci. Rep.">
        <title>Draft genome of Tanacetum cinerariifolium, the natural source of mosquito coil.</title>
        <authorList>
            <person name="Yamashiro T."/>
            <person name="Shiraishi A."/>
            <person name="Satake H."/>
            <person name="Nakayama K."/>
        </authorList>
    </citation>
    <scope>NUCLEOTIDE SEQUENCE</scope>
</reference>
<feature type="region of interest" description="Disordered" evidence="2">
    <location>
        <begin position="239"/>
        <end position="258"/>
    </location>
</feature>
<evidence type="ECO:0000256" key="2">
    <source>
        <dbReference type="SAM" id="MobiDB-lite"/>
    </source>
</evidence>
<feature type="coiled-coil region" evidence="1">
    <location>
        <begin position="533"/>
        <end position="591"/>
    </location>
</feature>
<evidence type="ECO:0000256" key="1">
    <source>
        <dbReference type="SAM" id="Coils"/>
    </source>
</evidence>
<keyword evidence="3" id="KW-0645">Protease</keyword>
<feature type="compositionally biased region" description="Polar residues" evidence="2">
    <location>
        <begin position="634"/>
        <end position="643"/>
    </location>
</feature>
<organism evidence="3">
    <name type="scientific">Tanacetum cinerariifolium</name>
    <name type="common">Dalmatian daisy</name>
    <name type="synonym">Chrysanthemum cinerariifolium</name>
    <dbReference type="NCBI Taxonomy" id="118510"/>
    <lineage>
        <taxon>Eukaryota</taxon>
        <taxon>Viridiplantae</taxon>
        <taxon>Streptophyta</taxon>
        <taxon>Embryophyta</taxon>
        <taxon>Tracheophyta</taxon>
        <taxon>Spermatophyta</taxon>
        <taxon>Magnoliopsida</taxon>
        <taxon>eudicotyledons</taxon>
        <taxon>Gunneridae</taxon>
        <taxon>Pentapetalae</taxon>
        <taxon>asterids</taxon>
        <taxon>campanulids</taxon>
        <taxon>Asterales</taxon>
        <taxon>Asteraceae</taxon>
        <taxon>Asteroideae</taxon>
        <taxon>Anthemideae</taxon>
        <taxon>Anthemidinae</taxon>
        <taxon>Tanacetum</taxon>
    </lineage>
</organism>
<dbReference type="InterPro" id="IPR038765">
    <property type="entry name" value="Papain-like_cys_pep_sf"/>
</dbReference>
<sequence length="1758" mass="200567">MNSGHVAEIELLVAALREERMKRYFACVAKIKLMETALREERMKRYFACVAKIKLMETALREERMKRDSCLWRLKKLNDQCLEIRLSVEEPLSAGLRGDEDQLSAKHQLAMKGLSECKASESNIRHPITFETIPPTIPPPFATSTSNTGSPNANRVDMVPLTNDPINTTNTTNVSQSVVDENLPQLLDSRGGSHVTNVSTFDKEDFTSWKVRFLVFLDGFEPYLLKTLEDGSFIPMSSLSTSENPVPKCQNQRSNAKSRLANQDKRLKSIIISCLPNDVMTSVIKRKFAKEMWNDLVLTNEGPFDTRDTKIVALRLKFNAFKSLEGEKVNGNFTKLKCLLNDLEIIEDTKIYYSGLKLKTLISNQQFQDSNSDAEEDQRTSNEIMANLNVEYHERALLANQKRFYKRSGRVGSARKPLDKTKETCFACGKLVIIKRKYKGLKAEMDVLTKRIDDMTKDDEDITKIRAFMAITEDEPLVGKADARSGQWVYITMKKVHRLLSMTDGDERKHVLDYTHVDLHYVKDQRKNLVNKFNLLKQEISLHKSELSNLKNTVSINFSLQNKIIRVNLENESLKDEISDLKKVIDKWTCNKVTLNQLLSEQVPGNIVKALGGKGRRKEKISSKEVVFSKTDESSSMLAPETTSDSESECDIQEPLPSLPKLIGVAPSGTSESLISLSDLTLNMANLTLDSSVPNKTRPSVKVSHTYVYNAKGGIMFDYGFRFGKVDLDPDEEAHSEFRMRVFLKIKNLKGEHLLELVNKDVKFSKLDDEDDIWGLETFSNLIHWWRKDKNVIPRVLRSATKGSSKGKTVHTCVHTEVCHEVHSKEEMIIDLQLRLNSVEEKLKPGTSDVDHLDKTDILSKNALDCGLDQQSVGGFNQCMNVNEPYKNWNDVSDNFHVDGLDHKMSSILLNSKSRTTKKLVILIFVYLHNSVVKEEIVKDDVNVDSLVKEDIEKDDLHVDIFVKEDIEKDDVQFDSVVKDAEQIENGTLPRQKYPSKAYLSPYIQPPSTEVKCRKRRHEIKLEEDVTRSLTAPKRTVTVPEEEKLVGMSHTKRGRLSTSHLDVWIDYLWQFREPNADWAMASPYLCDMLSRFQYLLYYADGVKYGVPWFANNVQKDSHWVLGELHISSGSITIYDSLGGPPNGIETRLFWLELREKLQFQIQLFLDNVEVFEKNNIVKDDYSINFEYADGVPIQGGLYGDCGLWVLYKNIVEEEDTGVLYMEEPTFEQLMDEVDKLKEIMHDFKEKAGILEDSDSDLKLIPDDELRSVSEFQIICEEVSSLHSKLGDMESLIVQQVSIEITSSLPALVTTAIIEQLPGLLLATLKECLPSIIKKSLQTHIPAVSEQFAEKQTKLNKKVVKHLDRQFNISYVAQSKRFVTLKKELSKVLKSEMGQSVTFKVHLDPAARSERPSKITVIIDQIAEKPIRKPVQQLKMVQEFTDQLFGTTSSCFSPTPLKEPTLPRDTSKGKEVATEEPKNELVAYMEDGWSDQKMPKIMSFITSRGTLSQEDFITQLKEIKRANNEDHQRYDPLNLAVYPDFRLIMLGFSEWLKVHSLASKKSGKSYDVLLESLKAKFQWVLDQAKKLGLPPSPELATFGMTAEDKKKKRTELLKEVFVKERIEVDGSQRNLNPPPGVVGKKGLVIREPEAWFFYYNANFDLVFQRELEFHITSTVQLIRIQKTIVQDSLEAKEMYKIMKLEIESRYDLSAKHQLAVKGLSECKASESNIRRIQVKDIIKEVEDYLKTYSSAGMDISAGM</sequence>
<feature type="region of interest" description="Disordered" evidence="2">
    <location>
        <begin position="632"/>
        <end position="651"/>
    </location>
</feature>
<dbReference type="GO" id="GO:0006508">
    <property type="term" value="P:proteolysis"/>
    <property type="evidence" value="ECO:0007669"/>
    <property type="project" value="UniProtKB-KW"/>
</dbReference>
<keyword evidence="1" id="KW-0175">Coiled coil</keyword>
<dbReference type="GO" id="GO:0008233">
    <property type="term" value="F:peptidase activity"/>
    <property type="evidence" value="ECO:0007669"/>
    <property type="project" value="UniProtKB-KW"/>
</dbReference>
<dbReference type="EMBL" id="BKCJ010001169">
    <property type="protein sequence ID" value="GEU39404.1"/>
    <property type="molecule type" value="Genomic_DNA"/>
</dbReference>